<feature type="region of interest" description="Disordered" evidence="3">
    <location>
        <begin position="59"/>
        <end position="118"/>
    </location>
</feature>
<dbReference type="OrthoDB" id="415023at2759"/>
<dbReference type="CDD" id="cd22761">
    <property type="entry name" value="OTU_OTUD6"/>
    <property type="match status" value="1"/>
</dbReference>
<dbReference type="PROSITE" id="PS50802">
    <property type="entry name" value="OTU"/>
    <property type="match status" value="1"/>
</dbReference>
<dbReference type="PANTHER" id="PTHR12419">
    <property type="entry name" value="OTU DOMAIN CONTAINING PROTEIN"/>
    <property type="match status" value="1"/>
</dbReference>
<evidence type="ECO:0000259" key="4">
    <source>
        <dbReference type="PROSITE" id="PS50802"/>
    </source>
</evidence>
<dbReference type="GO" id="GO:0004843">
    <property type="term" value="F:cysteine-type deubiquitinase activity"/>
    <property type="evidence" value="ECO:0007669"/>
    <property type="project" value="TreeGrafter"/>
</dbReference>
<dbReference type="SUPFAM" id="SSF54001">
    <property type="entry name" value="Cysteine proteinases"/>
    <property type="match status" value="1"/>
</dbReference>
<feature type="compositionally biased region" description="Basic and acidic residues" evidence="3">
    <location>
        <begin position="59"/>
        <end position="69"/>
    </location>
</feature>
<accession>A0A1J1HNJ4</accession>
<dbReference type="InterPro" id="IPR003323">
    <property type="entry name" value="OTU_dom"/>
</dbReference>
<evidence type="ECO:0000313" key="5">
    <source>
        <dbReference type="EMBL" id="CRK89623.1"/>
    </source>
</evidence>
<sequence>MEDDMEEILDRHRAEKKDLRNKIINMKRTSGKKDKKKLQEEITQMENDMIARHTEELEKLKLDDSKEEGTSPQIPHQENIEVVQRISKAQKRRDKKEQDAKRREEELIQAEEDNKNSSRNLETKAINLILKARNLSLHTIKSDGDCLYNALKYQLEQVGINQTVESLRKIAADYIRANKDDIICYMTSSKSDDLMSQDEFNDYCNQVENTKAWGSQIEIQAISHSLKVIIEVLQSSGTPIITGSDFVGRPRLVVTYHRHFFGLGEHYNGTKFASSNEDSEEVY</sequence>
<dbReference type="GO" id="GO:0016579">
    <property type="term" value="P:protein deubiquitination"/>
    <property type="evidence" value="ECO:0007669"/>
    <property type="project" value="TreeGrafter"/>
</dbReference>
<proteinExistence type="predicted"/>
<dbReference type="EMBL" id="CVRI01000013">
    <property type="protein sequence ID" value="CRK89623.1"/>
    <property type="molecule type" value="Genomic_DNA"/>
</dbReference>
<dbReference type="Proteomes" id="UP000183832">
    <property type="component" value="Unassembled WGS sequence"/>
</dbReference>
<dbReference type="InterPro" id="IPR038765">
    <property type="entry name" value="Papain-like_cys_pep_sf"/>
</dbReference>
<dbReference type="InterPro" id="IPR050704">
    <property type="entry name" value="Peptidase_C85-like"/>
</dbReference>
<evidence type="ECO:0000256" key="3">
    <source>
        <dbReference type="SAM" id="MobiDB-lite"/>
    </source>
</evidence>
<feature type="compositionally biased region" description="Basic and acidic residues" evidence="3">
    <location>
        <begin position="95"/>
        <end position="116"/>
    </location>
</feature>
<dbReference type="InterPro" id="IPR049772">
    <property type="entry name" value="OTU_OTUD6"/>
</dbReference>
<feature type="coiled-coil region" evidence="2">
    <location>
        <begin position="2"/>
        <end position="48"/>
    </location>
</feature>
<dbReference type="STRING" id="568069.A0A1J1HNJ4"/>
<organism evidence="5 6">
    <name type="scientific">Clunio marinus</name>
    <dbReference type="NCBI Taxonomy" id="568069"/>
    <lineage>
        <taxon>Eukaryota</taxon>
        <taxon>Metazoa</taxon>
        <taxon>Ecdysozoa</taxon>
        <taxon>Arthropoda</taxon>
        <taxon>Hexapoda</taxon>
        <taxon>Insecta</taxon>
        <taxon>Pterygota</taxon>
        <taxon>Neoptera</taxon>
        <taxon>Endopterygota</taxon>
        <taxon>Diptera</taxon>
        <taxon>Nematocera</taxon>
        <taxon>Chironomoidea</taxon>
        <taxon>Chironomidae</taxon>
        <taxon>Clunio</taxon>
    </lineage>
</organism>
<evidence type="ECO:0000256" key="2">
    <source>
        <dbReference type="SAM" id="Coils"/>
    </source>
</evidence>
<dbReference type="PANTHER" id="PTHR12419:SF10">
    <property type="entry name" value="DEUBIQUITINASE OTUD6B"/>
    <property type="match status" value="1"/>
</dbReference>
<protein>
    <submittedName>
        <fullName evidence="5">CLUMA_CG003235, isoform A</fullName>
    </submittedName>
</protein>
<dbReference type="AlphaFoldDB" id="A0A1J1HNJ4"/>
<feature type="domain" description="OTU" evidence="4">
    <location>
        <begin position="135"/>
        <end position="273"/>
    </location>
</feature>
<keyword evidence="2" id="KW-0175">Coiled coil</keyword>
<dbReference type="Pfam" id="PF02338">
    <property type="entry name" value="OTU"/>
    <property type="match status" value="1"/>
</dbReference>
<reference evidence="5 6" key="1">
    <citation type="submission" date="2015-04" db="EMBL/GenBank/DDBJ databases">
        <authorList>
            <person name="Syromyatnikov M.Y."/>
            <person name="Popov V.N."/>
        </authorList>
    </citation>
    <scope>NUCLEOTIDE SEQUENCE [LARGE SCALE GENOMIC DNA]</scope>
</reference>
<evidence type="ECO:0000256" key="1">
    <source>
        <dbReference type="ARBA" id="ARBA00022801"/>
    </source>
</evidence>
<name>A0A1J1HNJ4_9DIPT</name>
<keyword evidence="6" id="KW-1185">Reference proteome</keyword>
<keyword evidence="1" id="KW-0378">Hydrolase</keyword>
<evidence type="ECO:0000313" key="6">
    <source>
        <dbReference type="Proteomes" id="UP000183832"/>
    </source>
</evidence>
<gene>
    <name evidence="5" type="ORF">CLUMA_CG003235</name>
</gene>
<dbReference type="Gene3D" id="3.90.70.80">
    <property type="match status" value="1"/>
</dbReference>